<accession>A0AB73SZD0</accession>
<dbReference type="PROSITE" id="PS00211">
    <property type="entry name" value="ABC_TRANSPORTER_1"/>
    <property type="match status" value="1"/>
</dbReference>
<dbReference type="InterPro" id="IPR017871">
    <property type="entry name" value="ABC_transporter-like_CS"/>
</dbReference>
<dbReference type="PANTHER" id="PTHR43582:SF2">
    <property type="entry name" value="LINEARMYCIN RESISTANCE ATP-BINDING PROTEIN LNRL"/>
    <property type="match status" value="1"/>
</dbReference>
<evidence type="ECO:0000313" key="4">
    <source>
        <dbReference type="EMBL" id="PWJ72810.1"/>
    </source>
</evidence>
<comment type="caution">
    <text evidence="4">The sequence shown here is derived from an EMBL/GenBank/DDBJ whole genome shotgun (WGS) entry which is preliminary data.</text>
</comment>
<dbReference type="EMBL" id="QGGY01000016">
    <property type="protein sequence ID" value="PWJ72810.1"/>
    <property type="molecule type" value="Genomic_DNA"/>
</dbReference>
<gene>
    <name evidence="4" type="ORF">C7383_116124</name>
</gene>
<sequence length="326" mass="36194">MDMKIKEDEGIKCSEGLLRVEMLNKSYGDKHVVNDLSFQVNRGEILCLLGPNGAGKSTTINILCGLLDSDGGRVLWNGRDIWTCLNAYKKNLGVVPQELAIYEDLSAEKNVSFFASLYGLKGSELKEKTEEALEFAGLSDRKKDKACTFSGGMKRRLNIACAIAHGPKLLIMDEPTVGIDPQSRNHILSSVRNMQSKGITILYTTHYMEEVEEISDRILIMDSGNIIAEGTCASLKEGIFDERQFVLEMEEGHNTDTDGFFRIEGVRGVDKKDGQIIISSLKNVENLEGIIEMAQRDGGRIKNLFCRTATLENVFLKLTGKSLRDS</sequence>
<keyword evidence="1" id="KW-0547">Nucleotide-binding</keyword>
<dbReference type="SMART" id="SM00382">
    <property type="entry name" value="AAA"/>
    <property type="match status" value="1"/>
</dbReference>
<keyword evidence="5" id="KW-1185">Reference proteome</keyword>
<dbReference type="PANTHER" id="PTHR43582">
    <property type="entry name" value="LINEARMYCIN RESISTANCE ATP-BINDING PROTEIN LNRL"/>
    <property type="match status" value="1"/>
</dbReference>
<dbReference type="InterPro" id="IPR027417">
    <property type="entry name" value="P-loop_NTPase"/>
</dbReference>
<evidence type="ECO:0000256" key="2">
    <source>
        <dbReference type="ARBA" id="ARBA00022840"/>
    </source>
</evidence>
<feature type="domain" description="ABC transporter" evidence="3">
    <location>
        <begin position="18"/>
        <end position="248"/>
    </location>
</feature>
<dbReference type="Proteomes" id="UP000245412">
    <property type="component" value="Unassembled WGS sequence"/>
</dbReference>
<dbReference type="InterPro" id="IPR003593">
    <property type="entry name" value="AAA+_ATPase"/>
</dbReference>
<protein>
    <submittedName>
        <fullName evidence="4">ABC-2 type transport system ATP-binding protein</fullName>
    </submittedName>
</protein>
<reference evidence="4 5" key="1">
    <citation type="submission" date="2018-05" db="EMBL/GenBank/DDBJ databases">
        <authorList>
            <person name="Goeker M."/>
            <person name="Huntemann M."/>
            <person name="Clum A."/>
            <person name="Pillay M."/>
            <person name="Palaniappan K."/>
            <person name="Varghese N."/>
            <person name="Mikhailova N."/>
            <person name="Stamatis D."/>
            <person name="Reddy T."/>
            <person name="Daum C."/>
            <person name="Shapiro N."/>
            <person name="Ivanova N."/>
            <person name="Kyrpides N."/>
            <person name="Woyke T."/>
        </authorList>
    </citation>
    <scope>NUCLEOTIDE SEQUENCE [LARGE SCALE GENOMIC DNA]</scope>
    <source>
        <strain evidence="4 5">DSM 26524</strain>
    </source>
</reference>
<evidence type="ECO:0000256" key="1">
    <source>
        <dbReference type="ARBA" id="ARBA00022741"/>
    </source>
</evidence>
<dbReference type="AlphaFoldDB" id="A0AB73SZD0"/>
<dbReference type="Pfam" id="PF00005">
    <property type="entry name" value="ABC_tran"/>
    <property type="match status" value="1"/>
</dbReference>
<dbReference type="GO" id="GO:0016887">
    <property type="term" value="F:ATP hydrolysis activity"/>
    <property type="evidence" value="ECO:0007669"/>
    <property type="project" value="InterPro"/>
</dbReference>
<dbReference type="InterPro" id="IPR003439">
    <property type="entry name" value="ABC_transporter-like_ATP-bd"/>
</dbReference>
<dbReference type="GO" id="GO:0005524">
    <property type="term" value="F:ATP binding"/>
    <property type="evidence" value="ECO:0007669"/>
    <property type="project" value="UniProtKB-KW"/>
</dbReference>
<evidence type="ECO:0000313" key="5">
    <source>
        <dbReference type="Proteomes" id="UP000245412"/>
    </source>
</evidence>
<evidence type="ECO:0000259" key="3">
    <source>
        <dbReference type="PROSITE" id="PS50893"/>
    </source>
</evidence>
<keyword evidence="2 4" id="KW-0067">ATP-binding</keyword>
<dbReference type="Gene3D" id="3.40.50.300">
    <property type="entry name" value="P-loop containing nucleotide triphosphate hydrolases"/>
    <property type="match status" value="1"/>
</dbReference>
<dbReference type="PROSITE" id="PS50893">
    <property type="entry name" value="ABC_TRANSPORTER_2"/>
    <property type="match status" value="1"/>
</dbReference>
<name>A0AB73SZD0_9FIRM</name>
<proteinExistence type="predicted"/>
<dbReference type="SUPFAM" id="SSF52540">
    <property type="entry name" value="P-loop containing nucleoside triphosphate hydrolases"/>
    <property type="match status" value="1"/>
</dbReference>
<organism evidence="4 5">
    <name type="scientific">Murimonas intestini</name>
    <dbReference type="NCBI Taxonomy" id="1337051"/>
    <lineage>
        <taxon>Bacteria</taxon>
        <taxon>Bacillati</taxon>
        <taxon>Bacillota</taxon>
        <taxon>Clostridia</taxon>
        <taxon>Lachnospirales</taxon>
        <taxon>Lachnospiraceae</taxon>
        <taxon>Murimonas</taxon>
    </lineage>
</organism>